<gene>
    <name evidence="2" type="ORF">RM844_31240</name>
</gene>
<evidence type="ECO:0000313" key="2">
    <source>
        <dbReference type="EMBL" id="MDT0270753.1"/>
    </source>
</evidence>
<name>A0ABU2K0G9_9ACTN</name>
<dbReference type="InterPro" id="IPR036388">
    <property type="entry name" value="WH-like_DNA-bd_sf"/>
</dbReference>
<dbReference type="SUPFAM" id="SSF46785">
    <property type="entry name" value="Winged helix' DNA-binding domain"/>
    <property type="match status" value="1"/>
</dbReference>
<comment type="caution">
    <text evidence="2">The sequence shown here is derived from an EMBL/GenBank/DDBJ whole genome shotgun (WGS) entry which is preliminary data.</text>
</comment>
<dbReference type="CDD" id="cd00090">
    <property type="entry name" value="HTH_ARSR"/>
    <property type="match status" value="1"/>
</dbReference>
<dbReference type="Pfam" id="PF12840">
    <property type="entry name" value="HTH_20"/>
    <property type="match status" value="1"/>
</dbReference>
<evidence type="ECO:0000259" key="1">
    <source>
        <dbReference type="PROSITE" id="PS50987"/>
    </source>
</evidence>
<dbReference type="RefSeq" id="WP_311670817.1">
    <property type="nucleotide sequence ID" value="NZ_JAVREO010000033.1"/>
</dbReference>
<dbReference type="InterPro" id="IPR036390">
    <property type="entry name" value="WH_DNA-bd_sf"/>
</dbReference>
<dbReference type="Gene3D" id="1.10.10.10">
    <property type="entry name" value="Winged helix-like DNA-binding domain superfamily/Winged helix DNA-binding domain"/>
    <property type="match status" value="1"/>
</dbReference>
<dbReference type="Proteomes" id="UP001183410">
    <property type="component" value="Unassembled WGS sequence"/>
</dbReference>
<organism evidence="2 3">
    <name type="scientific">Streptomyces chisholmiae</name>
    <dbReference type="NCBI Taxonomy" id="3075540"/>
    <lineage>
        <taxon>Bacteria</taxon>
        <taxon>Bacillati</taxon>
        <taxon>Actinomycetota</taxon>
        <taxon>Actinomycetes</taxon>
        <taxon>Kitasatosporales</taxon>
        <taxon>Streptomycetaceae</taxon>
        <taxon>Streptomyces</taxon>
    </lineage>
</organism>
<dbReference type="PRINTS" id="PR00778">
    <property type="entry name" value="HTHARSR"/>
</dbReference>
<protein>
    <submittedName>
        <fullName evidence="2">Metalloregulator ArsR/SmtB family transcription factor</fullName>
    </submittedName>
</protein>
<dbReference type="PANTHER" id="PTHR38600">
    <property type="entry name" value="TRANSCRIPTIONAL REGULATORY PROTEIN"/>
    <property type="match status" value="1"/>
</dbReference>
<reference evidence="3" key="1">
    <citation type="submission" date="2023-07" db="EMBL/GenBank/DDBJ databases">
        <title>30 novel species of actinomycetes from the DSMZ collection.</title>
        <authorList>
            <person name="Nouioui I."/>
        </authorList>
    </citation>
    <scope>NUCLEOTIDE SEQUENCE [LARGE SCALE GENOMIC DNA]</scope>
    <source>
        <strain evidence="3">DSM 44915</strain>
    </source>
</reference>
<accession>A0ABU2K0G9</accession>
<keyword evidence="3" id="KW-1185">Reference proteome</keyword>
<dbReference type="InterPro" id="IPR001845">
    <property type="entry name" value="HTH_ArsR_DNA-bd_dom"/>
</dbReference>
<sequence length="127" mass="14158">MASPTTDPPVRQDAVFAALASPVRRAVLTLLRERGAQPVHVIAAEFAMRRPSVSEHLKVLLACGLLTETRHGRERHYALRPEPLREVAAWLTPYEQFWRQRLGALDALLAEDLDDGAPGEEGDARDR</sequence>
<proteinExistence type="predicted"/>
<dbReference type="SMART" id="SM00418">
    <property type="entry name" value="HTH_ARSR"/>
    <property type="match status" value="1"/>
</dbReference>
<feature type="domain" description="HTH arsR-type" evidence="1">
    <location>
        <begin position="4"/>
        <end position="99"/>
    </location>
</feature>
<dbReference type="EMBL" id="JAVREO010000033">
    <property type="protein sequence ID" value="MDT0270753.1"/>
    <property type="molecule type" value="Genomic_DNA"/>
</dbReference>
<evidence type="ECO:0000313" key="3">
    <source>
        <dbReference type="Proteomes" id="UP001183410"/>
    </source>
</evidence>
<dbReference type="InterPro" id="IPR011991">
    <property type="entry name" value="ArsR-like_HTH"/>
</dbReference>
<dbReference type="PANTHER" id="PTHR38600:SF1">
    <property type="entry name" value="TRANSCRIPTIONAL REGULATORY PROTEIN"/>
    <property type="match status" value="1"/>
</dbReference>
<dbReference type="NCBIfam" id="NF033788">
    <property type="entry name" value="HTH_metalloreg"/>
    <property type="match status" value="1"/>
</dbReference>
<dbReference type="PROSITE" id="PS50987">
    <property type="entry name" value="HTH_ARSR_2"/>
    <property type="match status" value="1"/>
</dbReference>